<organism evidence="1">
    <name type="scientific">marine sediment metagenome</name>
    <dbReference type="NCBI Taxonomy" id="412755"/>
    <lineage>
        <taxon>unclassified sequences</taxon>
        <taxon>metagenomes</taxon>
        <taxon>ecological metagenomes</taxon>
    </lineage>
</organism>
<comment type="caution">
    <text evidence="1">The sequence shown here is derived from an EMBL/GenBank/DDBJ whole genome shotgun (WGS) entry which is preliminary data.</text>
</comment>
<evidence type="ECO:0000313" key="1">
    <source>
        <dbReference type="EMBL" id="KKN34556.1"/>
    </source>
</evidence>
<dbReference type="EMBL" id="LAZR01002097">
    <property type="protein sequence ID" value="KKN34556.1"/>
    <property type="molecule type" value="Genomic_DNA"/>
</dbReference>
<sequence length="74" mass="8065">MSLQSIPAAKLQVSSTTIGKIDELFEVHTRPCGMDEILLDATVFSAESEGVKELSSLVDIPAHELAGKWLLFHL</sequence>
<name>A0A0F9SC19_9ZZZZ</name>
<protein>
    <submittedName>
        <fullName evidence="1">Uncharacterized protein</fullName>
    </submittedName>
</protein>
<proteinExistence type="predicted"/>
<reference evidence="1" key="1">
    <citation type="journal article" date="2015" name="Nature">
        <title>Complex archaea that bridge the gap between prokaryotes and eukaryotes.</title>
        <authorList>
            <person name="Spang A."/>
            <person name="Saw J.H."/>
            <person name="Jorgensen S.L."/>
            <person name="Zaremba-Niedzwiedzka K."/>
            <person name="Martijn J."/>
            <person name="Lind A.E."/>
            <person name="van Eijk R."/>
            <person name="Schleper C."/>
            <person name="Guy L."/>
            <person name="Ettema T.J."/>
        </authorList>
    </citation>
    <scope>NUCLEOTIDE SEQUENCE</scope>
</reference>
<dbReference type="AlphaFoldDB" id="A0A0F9SC19"/>
<accession>A0A0F9SC19</accession>
<gene>
    <name evidence="1" type="ORF">LCGC14_0792370</name>
</gene>